<accession>A0A0J8DTH9</accession>
<reference evidence="1 2" key="1">
    <citation type="journal article" date="2014" name="Nature">
        <title>The genome of the recently domesticated crop plant sugar beet (Beta vulgaris).</title>
        <authorList>
            <person name="Dohm J.C."/>
            <person name="Minoche A.E."/>
            <person name="Holtgrawe D."/>
            <person name="Capella-Gutierrez S."/>
            <person name="Zakrzewski F."/>
            <person name="Tafer H."/>
            <person name="Rupp O."/>
            <person name="Sorensen T.R."/>
            <person name="Stracke R."/>
            <person name="Reinhardt R."/>
            <person name="Goesmann A."/>
            <person name="Kraft T."/>
            <person name="Schulz B."/>
            <person name="Stadler P.F."/>
            <person name="Schmidt T."/>
            <person name="Gabaldon T."/>
            <person name="Lehrach H."/>
            <person name="Weisshaar B."/>
            <person name="Himmelbauer H."/>
        </authorList>
    </citation>
    <scope>NUCLEOTIDE SEQUENCE [LARGE SCALE GENOMIC DNA]</scope>
    <source>
        <tissue evidence="1">Taproot</tissue>
    </source>
</reference>
<protein>
    <submittedName>
        <fullName evidence="1">Uncharacterized protein</fullName>
    </submittedName>
</protein>
<proteinExistence type="predicted"/>
<gene>
    <name evidence="1" type="ORF">BVRB_025000</name>
</gene>
<evidence type="ECO:0000313" key="2">
    <source>
        <dbReference type="Proteomes" id="UP000035740"/>
    </source>
</evidence>
<evidence type="ECO:0000313" key="1">
    <source>
        <dbReference type="EMBL" id="KMS94080.1"/>
    </source>
</evidence>
<name>A0A0J8DTH9_BETVV</name>
<dbReference type="Gramene" id="KMS94080">
    <property type="protein sequence ID" value="KMS94080"/>
    <property type="gene ID" value="BVRB_025000"/>
</dbReference>
<dbReference type="AlphaFoldDB" id="A0A0J8DTH9"/>
<sequence>MSFNVPDVACSNPEAKVGEFAGSVVSNLNKLVSASIDKAEVSASIDKAEANNPKGQCVSTQILEKKLNTDPFDHQKHCGSILKYFRHKVSSTPI</sequence>
<dbReference type="EMBL" id="KQ096364">
    <property type="protein sequence ID" value="KMS94080.1"/>
    <property type="molecule type" value="Genomic_DNA"/>
</dbReference>
<keyword evidence="2" id="KW-1185">Reference proteome</keyword>
<organism evidence="1 2">
    <name type="scientific">Beta vulgaris subsp. vulgaris</name>
    <name type="common">Beet</name>
    <dbReference type="NCBI Taxonomy" id="3555"/>
    <lineage>
        <taxon>Eukaryota</taxon>
        <taxon>Viridiplantae</taxon>
        <taxon>Streptophyta</taxon>
        <taxon>Embryophyta</taxon>
        <taxon>Tracheophyta</taxon>
        <taxon>Spermatophyta</taxon>
        <taxon>Magnoliopsida</taxon>
        <taxon>eudicotyledons</taxon>
        <taxon>Gunneridae</taxon>
        <taxon>Pentapetalae</taxon>
        <taxon>Caryophyllales</taxon>
        <taxon>Chenopodiaceae</taxon>
        <taxon>Betoideae</taxon>
        <taxon>Beta</taxon>
    </lineage>
</organism>
<dbReference type="Proteomes" id="UP000035740">
    <property type="component" value="Unassembled WGS sequence"/>
</dbReference>
<feature type="non-terminal residue" evidence="1">
    <location>
        <position position="94"/>
    </location>
</feature>